<name>A0A0L7LNI1_OPEBR</name>
<keyword evidence="8" id="KW-0808">Transferase</keyword>
<dbReference type="GO" id="GO:0005739">
    <property type="term" value="C:mitochondrion"/>
    <property type="evidence" value="ECO:0007669"/>
    <property type="project" value="UniProtKB-SubCell"/>
</dbReference>
<dbReference type="AlphaFoldDB" id="A0A0L7LNI1"/>
<dbReference type="Pfam" id="PF01425">
    <property type="entry name" value="Amidase"/>
    <property type="match status" value="1"/>
</dbReference>
<feature type="coiled-coil region" evidence="6">
    <location>
        <begin position="603"/>
        <end position="630"/>
    </location>
</feature>
<dbReference type="GO" id="GO:0030956">
    <property type="term" value="C:glutamyl-tRNA(Gln) amidotransferase complex"/>
    <property type="evidence" value="ECO:0007669"/>
    <property type="project" value="UniProtKB-UniRule"/>
</dbReference>
<keyword evidence="2 5" id="KW-0547">Nucleotide-binding</keyword>
<evidence type="ECO:0000313" key="8">
    <source>
        <dbReference type="EMBL" id="KOB76990.1"/>
    </source>
</evidence>
<evidence type="ECO:0000313" key="9">
    <source>
        <dbReference type="Proteomes" id="UP000037510"/>
    </source>
</evidence>
<dbReference type="Proteomes" id="UP000037510">
    <property type="component" value="Unassembled WGS sequence"/>
</dbReference>
<feature type="active site" description="Charge relay system" evidence="5">
    <location>
        <position position="158"/>
    </location>
</feature>
<dbReference type="InterPro" id="IPR036928">
    <property type="entry name" value="AS_sf"/>
</dbReference>
<dbReference type="EC" id="6.3.5.7" evidence="5"/>
<dbReference type="SUPFAM" id="SSF75304">
    <property type="entry name" value="Amidase signature (AS) enzymes"/>
    <property type="match status" value="1"/>
</dbReference>
<comment type="subcellular location">
    <subcellularLocation>
        <location evidence="5">Mitochondrion</location>
    </subcellularLocation>
</comment>
<comment type="function">
    <text evidence="5">Allows the formation of correctly charged Gln-tRNA(Gln) through the transamidation of misacylated Glu-tRNA(Gln) in the mitochondria. The reaction takes place in the presence of glutamine and ATP through an activated gamma-phospho-Glu-tRNA(Gln).</text>
</comment>
<keyword evidence="9" id="KW-1185">Reference proteome</keyword>
<keyword evidence="5" id="KW-0496">Mitochondrion</keyword>
<dbReference type="STRING" id="104452.A0A0L7LNI1"/>
<dbReference type="GO" id="GO:0032543">
    <property type="term" value="P:mitochondrial translation"/>
    <property type="evidence" value="ECO:0007669"/>
    <property type="project" value="UniProtKB-UniRule"/>
</dbReference>
<dbReference type="GO" id="GO:0005524">
    <property type="term" value="F:ATP binding"/>
    <property type="evidence" value="ECO:0007669"/>
    <property type="project" value="UniProtKB-KW"/>
</dbReference>
<evidence type="ECO:0000256" key="2">
    <source>
        <dbReference type="ARBA" id="ARBA00022741"/>
    </source>
</evidence>
<dbReference type="GO" id="GO:0016740">
    <property type="term" value="F:transferase activity"/>
    <property type="evidence" value="ECO:0007669"/>
    <property type="project" value="UniProtKB-KW"/>
</dbReference>
<dbReference type="GO" id="GO:0050567">
    <property type="term" value="F:glutaminyl-tRNA synthase (glutamine-hydrolyzing) activity"/>
    <property type="evidence" value="ECO:0007669"/>
    <property type="project" value="UniProtKB-UniRule"/>
</dbReference>
<sequence length="642" mass="71244">MNKLTSYTIKEIHKAYRDKFLTPTSFVDLCLQKAKQASELNAFVTITNEIAENHGIESEKRFYIDRKFKELDGITIGIKDNFCTSFIPTTCASEMLRNFTPAYDATVYARLRAAGACLIGKCNLDEFAMGSGTIDSIFGPTRNPWSYDESNWRIAGGSSGGSAVAVSSGSCVAAIGSDTGGSTRNPAALCGIVGLKPTYGLVSRYGLIPLVNSMDVPGILARTVEDVAKVLNCIAGPDHLDSTTIKDEYIPIEIKDIDLSKVRIGIPKEYYCEGMSNEVIDTWKLVTDLLEKENAVVKSVSLPYTSVSIAVYSILNQCEVASNMSRYDGLEFGLRTNEIYSTEELYASSRLQGFNNVVRSRILTGNYFLLTRNYDKYFIKALKLRRLIANDFRNVFNGDDKVDLLLTPTTLTDAPTFEEFSGKHNRDQCAFQDFCTQPANMAGIPAVSIPIRLSKNNLPLSLQLMGPSASTTEVLTKLNVSIDALPPKCQQHLSQIAKAQSETDIEQIDSIAISLHQSKLVSEQLNDEYELLKLKQKDKQLQAKIDRNNKFMDKMREELDCSKSSLMQRNPNPETIQEVTRQLKLKAKYSKLPVPEQAMPKSIVLLAETLASAKAEAARLQSRAEDVKLASEARHTLSRLMR</sequence>
<protein>
    <recommendedName>
        <fullName evidence="5">Glutamyl-tRNA(Gln) amidotransferase subunit A, mitochondrial</fullName>
        <shortName evidence="5">Glu-AdT subunit A</shortName>
        <ecNumber evidence="5">6.3.5.7</ecNumber>
    </recommendedName>
</protein>
<proteinExistence type="inferred from homology"/>
<dbReference type="InterPro" id="IPR023631">
    <property type="entry name" value="Amidase_dom"/>
</dbReference>
<comment type="caution">
    <text evidence="8">The sequence shown here is derived from an EMBL/GenBank/DDBJ whole genome shotgun (WGS) entry which is preliminary data.</text>
</comment>
<organism evidence="8 9">
    <name type="scientific">Operophtera brumata</name>
    <name type="common">Winter moth</name>
    <name type="synonym">Phalaena brumata</name>
    <dbReference type="NCBI Taxonomy" id="104452"/>
    <lineage>
        <taxon>Eukaryota</taxon>
        <taxon>Metazoa</taxon>
        <taxon>Ecdysozoa</taxon>
        <taxon>Arthropoda</taxon>
        <taxon>Hexapoda</taxon>
        <taxon>Insecta</taxon>
        <taxon>Pterygota</taxon>
        <taxon>Neoptera</taxon>
        <taxon>Endopterygota</taxon>
        <taxon>Lepidoptera</taxon>
        <taxon>Glossata</taxon>
        <taxon>Ditrysia</taxon>
        <taxon>Geometroidea</taxon>
        <taxon>Geometridae</taxon>
        <taxon>Larentiinae</taxon>
        <taxon>Operophtera</taxon>
    </lineage>
</organism>
<keyword evidence="6" id="KW-0175">Coiled coil</keyword>
<evidence type="ECO:0000256" key="1">
    <source>
        <dbReference type="ARBA" id="ARBA00022598"/>
    </source>
</evidence>
<feature type="active site" description="Charge relay system" evidence="5">
    <location>
        <position position="79"/>
    </location>
</feature>
<reference evidence="8 9" key="1">
    <citation type="journal article" date="2015" name="Genome Biol. Evol.">
        <title>The genome of winter moth (Operophtera brumata) provides a genomic perspective on sexual dimorphism and phenology.</title>
        <authorList>
            <person name="Derks M.F."/>
            <person name="Smit S."/>
            <person name="Salis L."/>
            <person name="Schijlen E."/>
            <person name="Bossers A."/>
            <person name="Mateman C."/>
            <person name="Pijl A.S."/>
            <person name="de Ridder D."/>
            <person name="Groenen M.A."/>
            <person name="Visser M.E."/>
            <person name="Megens H.J."/>
        </authorList>
    </citation>
    <scope>NUCLEOTIDE SEQUENCE [LARGE SCALE GENOMIC DNA]</scope>
    <source>
        <strain evidence="8">WM2013NL</strain>
        <tissue evidence="8">Head and thorax</tissue>
    </source>
</reference>
<dbReference type="InterPro" id="IPR004412">
    <property type="entry name" value="GatA"/>
</dbReference>
<comment type="similarity">
    <text evidence="5">Belongs to the amidase family. GatA subfamily.</text>
</comment>
<dbReference type="EMBL" id="JTDY01000481">
    <property type="protein sequence ID" value="KOB76990.1"/>
    <property type="molecule type" value="Genomic_DNA"/>
</dbReference>
<keyword evidence="1 5" id="KW-0436">Ligase</keyword>
<dbReference type="PANTHER" id="PTHR11895">
    <property type="entry name" value="TRANSAMIDASE"/>
    <property type="match status" value="1"/>
</dbReference>
<dbReference type="InterPro" id="IPR000120">
    <property type="entry name" value="Amidase"/>
</dbReference>
<evidence type="ECO:0000256" key="4">
    <source>
        <dbReference type="ARBA" id="ARBA00022917"/>
    </source>
</evidence>
<gene>
    <name evidence="5" type="primary">GatA</name>
    <name evidence="8" type="ORF">OBRU01_04832</name>
</gene>
<feature type="domain" description="Amidase" evidence="7">
    <location>
        <begin position="27"/>
        <end position="475"/>
    </location>
</feature>
<dbReference type="GO" id="GO:0070681">
    <property type="term" value="P:glutaminyl-tRNAGln biosynthesis via transamidation"/>
    <property type="evidence" value="ECO:0007669"/>
    <property type="project" value="UniProtKB-UniRule"/>
</dbReference>
<evidence type="ECO:0000259" key="7">
    <source>
        <dbReference type="Pfam" id="PF01425"/>
    </source>
</evidence>
<comment type="catalytic activity">
    <reaction evidence="5">
        <text>L-glutamyl-tRNA(Gln) + L-glutamine + ATP + H2O = L-glutaminyl-tRNA(Gln) + L-glutamate + ADP + phosphate + H(+)</text>
        <dbReference type="Rhea" id="RHEA:17521"/>
        <dbReference type="Rhea" id="RHEA-COMP:9681"/>
        <dbReference type="Rhea" id="RHEA-COMP:9684"/>
        <dbReference type="ChEBI" id="CHEBI:15377"/>
        <dbReference type="ChEBI" id="CHEBI:15378"/>
        <dbReference type="ChEBI" id="CHEBI:29985"/>
        <dbReference type="ChEBI" id="CHEBI:30616"/>
        <dbReference type="ChEBI" id="CHEBI:43474"/>
        <dbReference type="ChEBI" id="CHEBI:58359"/>
        <dbReference type="ChEBI" id="CHEBI:78520"/>
        <dbReference type="ChEBI" id="CHEBI:78521"/>
        <dbReference type="ChEBI" id="CHEBI:456216"/>
        <dbReference type="EC" id="6.3.5.7"/>
    </reaction>
</comment>
<evidence type="ECO:0000256" key="6">
    <source>
        <dbReference type="SAM" id="Coils"/>
    </source>
</evidence>
<dbReference type="HAMAP" id="MF_00120">
    <property type="entry name" value="GatA"/>
    <property type="match status" value="1"/>
</dbReference>
<keyword evidence="3 5" id="KW-0067">ATP-binding</keyword>
<keyword evidence="4 5" id="KW-0648">Protein biosynthesis</keyword>
<dbReference type="PANTHER" id="PTHR11895:SF7">
    <property type="entry name" value="GLUTAMYL-TRNA(GLN) AMIDOTRANSFERASE SUBUNIT A, MITOCHONDRIAL"/>
    <property type="match status" value="1"/>
</dbReference>
<evidence type="ECO:0000256" key="3">
    <source>
        <dbReference type="ARBA" id="ARBA00022840"/>
    </source>
</evidence>
<comment type="subunit">
    <text evidence="5">Subunit of the heterotrimeric GatCAB amidotransferase (AdT) complex, composed of A, B and C subunits.</text>
</comment>
<accession>A0A0L7LNI1</accession>
<dbReference type="Gene3D" id="3.90.1300.10">
    <property type="entry name" value="Amidase signature (AS) domain"/>
    <property type="match status" value="1"/>
</dbReference>
<feature type="active site" description="Acyl-ester intermediate" evidence="5">
    <location>
        <position position="182"/>
    </location>
</feature>
<evidence type="ECO:0000256" key="5">
    <source>
        <dbReference type="HAMAP-Rule" id="MF_03150"/>
    </source>
</evidence>